<evidence type="ECO:0000313" key="2">
    <source>
        <dbReference type="EMBL" id="MDX2915940.1"/>
    </source>
</evidence>
<reference evidence="2 3" key="1">
    <citation type="journal article" date="2023" name="Microb. Genom.">
        <title>Mesoterricola silvestris gen. nov., sp. nov., Mesoterricola sediminis sp. nov., Geothrix oryzae sp. nov., Geothrix edaphica sp. nov., Geothrix rubra sp. nov., and Geothrix limicola sp. nov., six novel members of Acidobacteriota isolated from soils.</title>
        <authorList>
            <person name="Weisberg A.J."/>
            <person name="Pearce E."/>
            <person name="Kramer C.G."/>
            <person name="Chang J.H."/>
            <person name="Clarke C.R."/>
        </authorList>
    </citation>
    <scope>NUCLEOTIDE SEQUENCE [LARGE SCALE GENOMIC DNA]</scope>
    <source>
        <strain evidence="2 3">NRRL_B-2795</strain>
    </source>
</reference>
<dbReference type="InterPro" id="IPR050267">
    <property type="entry name" value="Anti-sigma-factor_SerPK"/>
</dbReference>
<proteinExistence type="predicted"/>
<organism evidence="2 3">
    <name type="scientific">Streptomyces griseiscabiei</name>
    <dbReference type="NCBI Taxonomy" id="2993540"/>
    <lineage>
        <taxon>Bacteria</taxon>
        <taxon>Bacillati</taxon>
        <taxon>Actinomycetota</taxon>
        <taxon>Actinomycetes</taxon>
        <taxon>Kitasatosporales</taxon>
        <taxon>Streptomycetaceae</taxon>
        <taxon>Streptomyces</taxon>
    </lineage>
</organism>
<name>A0ABU4LKI8_9ACTN</name>
<dbReference type="PANTHER" id="PTHR35526:SF3">
    <property type="entry name" value="ANTI-SIGMA-F FACTOR RSBW"/>
    <property type="match status" value="1"/>
</dbReference>
<comment type="caution">
    <text evidence="2">The sequence shown here is derived from an EMBL/GenBank/DDBJ whole genome shotgun (WGS) entry which is preliminary data.</text>
</comment>
<feature type="compositionally biased region" description="Low complexity" evidence="1">
    <location>
        <begin position="130"/>
        <end position="146"/>
    </location>
</feature>
<gene>
    <name evidence="2" type="ORF">PV517_45620</name>
</gene>
<evidence type="ECO:0000256" key="1">
    <source>
        <dbReference type="SAM" id="MobiDB-lite"/>
    </source>
</evidence>
<evidence type="ECO:0000313" key="3">
    <source>
        <dbReference type="Proteomes" id="UP001271723"/>
    </source>
</evidence>
<dbReference type="Gene3D" id="3.30.565.10">
    <property type="entry name" value="Histidine kinase-like ATPase, C-terminal domain"/>
    <property type="match status" value="1"/>
</dbReference>
<protein>
    <submittedName>
        <fullName evidence="2">ATP-binding protein</fullName>
    </submittedName>
</protein>
<feature type="region of interest" description="Disordered" evidence="1">
    <location>
        <begin position="124"/>
        <end position="146"/>
    </location>
</feature>
<keyword evidence="2" id="KW-0067">ATP-binding</keyword>
<keyword evidence="2" id="KW-0547">Nucleotide-binding</keyword>
<dbReference type="EMBL" id="JARAVY010000036">
    <property type="protein sequence ID" value="MDX2915940.1"/>
    <property type="molecule type" value="Genomic_DNA"/>
</dbReference>
<dbReference type="PANTHER" id="PTHR35526">
    <property type="entry name" value="ANTI-SIGMA-F FACTOR RSBW-RELATED"/>
    <property type="match status" value="1"/>
</dbReference>
<dbReference type="RefSeq" id="WP_267298928.1">
    <property type="nucleotide sequence ID" value="NZ_JAGJBZ010000001.1"/>
</dbReference>
<dbReference type="Proteomes" id="UP001271723">
    <property type="component" value="Unassembled WGS sequence"/>
</dbReference>
<keyword evidence="3" id="KW-1185">Reference proteome</keyword>
<dbReference type="InterPro" id="IPR036890">
    <property type="entry name" value="HATPase_C_sf"/>
</dbReference>
<dbReference type="GO" id="GO:0005524">
    <property type="term" value="F:ATP binding"/>
    <property type="evidence" value="ECO:0007669"/>
    <property type="project" value="UniProtKB-KW"/>
</dbReference>
<sequence>MSEELRLRAEFGCAELPLVRALVEEAALRAGLTTAARGAFTQAASEIVTHAVIHGSGSGGVELRVLEGELRCEVAYDGTVPPAGRHDGHGLRLAESLIAGLGIPGRIGVHRTPRGTTVTLSAPLPPSLRTLPAPAMPLPATAQPAR</sequence>
<accession>A0ABU4LKI8</accession>